<feature type="transmembrane region" description="Helical" evidence="2">
    <location>
        <begin position="255"/>
        <end position="274"/>
    </location>
</feature>
<keyword evidence="2" id="KW-0472">Membrane</keyword>
<feature type="transmembrane region" description="Helical" evidence="2">
    <location>
        <begin position="139"/>
        <end position="156"/>
    </location>
</feature>
<name>A0A4T2BY93_9MICO</name>
<dbReference type="PANTHER" id="PTHR12715">
    <property type="entry name" value="TRANSPORTER, DRUG/METABOLITE EXPORTER FAMILY"/>
    <property type="match status" value="1"/>
</dbReference>
<protein>
    <submittedName>
        <fullName evidence="4">DMT family transporter</fullName>
    </submittedName>
</protein>
<evidence type="ECO:0000256" key="1">
    <source>
        <dbReference type="ARBA" id="ARBA00007362"/>
    </source>
</evidence>
<dbReference type="Gene3D" id="1.10.3730.20">
    <property type="match status" value="1"/>
</dbReference>
<dbReference type="PANTHER" id="PTHR12715:SF4">
    <property type="entry name" value="EAMA DOMAIN-CONTAINING PROTEIN"/>
    <property type="match status" value="1"/>
</dbReference>
<organism evidence="4 5">
    <name type="scientific">Subtercola vilae</name>
    <dbReference type="NCBI Taxonomy" id="2056433"/>
    <lineage>
        <taxon>Bacteria</taxon>
        <taxon>Bacillati</taxon>
        <taxon>Actinomycetota</taxon>
        <taxon>Actinomycetes</taxon>
        <taxon>Micrococcales</taxon>
        <taxon>Microbacteriaceae</taxon>
        <taxon>Subtercola</taxon>
    </lineage>
</organism>
<evidence type="ECO:0000256" key="2">
    <source>
        <dbReference type="SAM" id="Phobius"/>
    </source>
</evidence>
<reference evidence="4 5" key="1">
    <citation type="journal article" date="2019" name="Microorganisms">
        <title>Systematic Affiliation and Genome Analysis of Subtercola vilae DB165(T) with Particular Emphasis on Cold Adaptation of an Isolate from a High-Altitude Cold Volcano Lake.</title>
        <authorList>
            <person name="Villalobos A.S."/>
            <person name="Wiese J."/>
            <person name="Imhoff J.F."/>
            <person name="Dorador C."/>
            <person name="Keller A."/>
            <person name="Hentschel U."/>
        </authorList>
    </citation>
    <scope>NUCLEOTIDE SEQUENCE [LARGE SCALE GENOMIC DNA]</scope>
    <source>
        <strain evidence="4 5">DB165</strain>
    </source>
</reference>
<feature type="domain" description="EamA" evidence="3">
    <location>
        <begin position="3"/>
        <end position="126"/>
    </location>
</feature>
<feature type="transmembrane region" description="Helical" evidence="2">
    <location>
        <begin position="86"/>
        <end position="103"/>
    </location>
</feature>
<dbReference type="InterPro" id="IPR052756">
    <property type="entry name" value="Alkyne_AA_exporter"/>
</dbReference>
<dbReference type="AlphaFoldDB" id="A0A4T2BY93"/>
<comment type="caution">
    <text evidence="4">The sequence shown here is derived from an EMBL/GenBank/DDBJ whole genome shotgun (WGS) entry which is preliminary data.</text>
</comment>
<dbReference type="RefSeq" id="WP_136642019.1">
    <property type="nucleotide sequence ID" value="NZ_QYRT01000014.1"/>
</dbReference>
<proteinExistence type="inferred from homology"/>
<dbReference type="Pfam" id="PF00892">
    <property type="entry name" value="EamA"/>
    <property type="match status" value="2"/>
</dbReference>
<feature type="transmembrane region" description="Helical" evidence="2">
    <location>
        <begin position="199"/>
        <end position="220"/>
    </location>
</feature>
<evidence type="ECO:0000313" key="5">
    <source>
        <dbReference type="Proteomes" id="UP000306192"/>
    </source>
</evidence>
<feature type="transmembrane region" description="Helical" evidence="2">
    <location>
        <begin position="232"/>
        <end position="249"/>
    </location>
</feature>
<dbReference type="Proteomes" id="UP000306192">
    <property type="component" value="Unassembled WGS sequence"/>
</dbReference>
<feature type="transmembrane region" description="Helical" evidence="2">
    <location>
        <begin position="25"/>
        <end position="42"/>
    </location>
</feature>
<evidence type="ECO:0000313" key="4">
    <source>
        <dbReference type="EMBL" id="TIH36923.1"/>
    </source>
</evidence>
<comment type="similarity">
    <text evidence="1">Belongs to the EamA transporter family.</text>
</comment>
<gene>
    <name evidence="4" type="ORF">D4765_09305</name>
</gene>
<dbReference type="GO" id="GO:0016020">
    <property type="term" value="C:membrane"/>
    <property type="evidence" value="ECO:0007669"/>
    <property type="project" value="InterPro"/>
</dbReference>
<dbReference type="OrthoDB" id="4929778at2"/>
<sequence length="290" mass="30362">MVVTSAPTYVATRQALTGLSPQDLTAVRFLGAAVVLGIFLLVRRQSLRLRTRHLPRMIATALLGYAGYGLLLNVGQTTVPAGTTSLLLNISPVFAFFLGFVVLKERTSLLGYTGIVVAVIGVVIITLGGSSAVGFNMSALYIVAAALVLAVFLIVQQPLLRELPAVEVVFWGSALGGLATLPATDFAGGVNQSQLGVGFWFALLVLIVVSTCLAYGFWNVSLARTSVAQGGSLLYVVPVFSLLLGWWLFGEVPSIAAWIGGVLALAGVVVLSIARPRVRSSALPAVQVVP</sequence>
<keyword evidence="5" id="KW-1185">Reference proteome</keyword>
<accession>A0A4T2BY93</accession>
<dbReference type="InterPro" id="IPR000620">
    <property type="entry name" value="EamA_dom"/>
</dbReference>
<feature type="transmembrane region" description="Helical" evidence="2">
    <location>
        <begin position="168"/>
        <end position="187"/>
    </location>
</feature>
<dbReference type="SUPFAM" id="SSF103481">
    <property type="entry name" value="Multidrug resistance efflux transporter EmrE"/>
    <property type="match status" value="2"/>
</dbReference>
<feature type="transmembrane region" description="Helical" evidence="2">
    <location>
        <begin position="110"/>
        <end position="133"/>
    </location>
</feature>
<feature type="domain" description="EamA" evidence="3">
    <location>
        <begin position="138"/>
        <end position="272"/>
    </location>
</feature>
<dbReference type="InterPro" id="IPR037185">
    <property type="entry name" value="EmrE-like"/>
</dbReference>
<feature type="transmembrane region" description="Helical" evidence="2">
    <location>
        <begin position="54"/>
        <end position="74"/>
    </location>
</feature>
<keyword evidence="2" id="KW-1133">Transmembrane helix</keyword>
<dbReference type="EMBL" id="QYRT01000014">
    <property type="protein sequence ID" value="TIH36923.1"/>
    <property type="molecule type" value="Genomic_DNA"/>
</dbReference>
<evidence type="ECO:0000259" key="3">
    <source>
        <dbReference type="Pfam" id="PF00892"/>
    </source>
</evidence>
<keyword evidence="2" id="KW-0812">Transmembrane</keyword>